<feature type="compositionally biased region" description="Polar residues" evidence="2">
    <location>
        <begin position="117"/>
        <end position="142"/>
    </location>
</feature>
<dbReference type="RefSeq" id="XP_052755401.1">
    <property type="nucleotide sequence ID" value="XM_052899441.1"/>
</dbReference>
<keyword evidence="1" id="KW-0539">Nucleus</keyword>
<dbReference type="InterPro" id="IPR006578">
    <property type="entry name" value="MADF-dom"/>
</dbReference>
<evidence type="ECO:0000259" key="4">
    <source>
        <dbReference type="PROSITE" id="PS51031"/>
    </source>
</evidence>
<feature type="region of interest" description="Disordered" evidence="2">
    <location>
        <begin position="116"/>
        <end position="142"/>
    </location>
</feature>
<dbReference type="GeneID" id="113513401"/>
<dbReference type="Pfam" id="PF10545">
    <property type="entry name" value="MADF_DNA_bdg"/>
    <property type="match status" value="1"/>
</dbReference>
<dbReference type="InterPro" id="IPR004210">
    <property type="entry name" value="BESS_motif"/>
</dbReference>
<feature type="domain" description="MADF" evidence="3">
    <location>
        <begin position="15"/>
        <end position="114"/>
    </location>
</feature>
<evidence type="ECO:0000259" key="3">
    <source>
        <dbReference type="PROSITE" id="PS51029"/>
    </source>
</evidence>
<accession>A0ABM3MVM1</accession>
<name>A0ABM3MVM1_GALME</name>
<gene>
    <name evidence="6" type="primary">LOC113513401</name>
</gene>
<feature type="domain" description="BESS" evidence="4">
    <location>
        <begin position="150"/>
        <end position="189"/>
    </location>
</feature>
<evidence type="ECO:0000313" key="6">
    <source>
        <dbReference type="RefSeq" id="XP_052755401.1"/>
    </source>
</evidence>
<protein>
    <submittedName>
        <fullName evidence="6">Uncharacterized protein LOC113513401</fullName>
    </submittedName>
</protein>
<evidence type="ECO:0000313" key="5">
    <source>
        <dbReference type="Proteomes" id="UP001652740"/>
    </source>
</evidence>
<feature type="region of interest" description="Disordered" evidence="2">
    <location>
        <begin position="230"/>
        <end position="252"/>
    </location>
</feature>
<dbReference type="Proteomes" id="UP001652740">
    <property type="component" value="Unplaced"/>
</dbReference>
<dbReference type="PANTHER" id="PTHR12243">
    <property type="entry name" value="MADF DOMAIN TRANSCRIPTION FACTOR"/>
    <property type="match status" value="1"/>
</dbReference>
<sequence length="252" mass="28352">MAGKGKLLEEIHPVDIIHEVQKWPALYRKDGSERANAHLKNKIWNEIAKSLFPDWDSFPEYEKISKVTDLTKRWRNLKDTFKKQLSEKKSKSGQLKKKKYVYFKHLSFLLPHIAANDGSQEESQPRHGNTQDGTDSEGQSTTSYACEQHIDEDKHFLLSLVPSFKRMTDEEKLTAKVDILNVIKSVRSRAGARSRRPEPAGGSLACDVTQYVEASEFAAMGTDIGIKEEDTSEAMSLSGGIVYEPGSSTDCD</sequence>
<comment type="subcellular location">
    <subcellularLocation>
        <location evidence="1">Nucleus</location>
    </subcellularLocation>
</comment>
<dbReference type="PANTHER" id="PTHR12243:SF67">
    <property type="entry name" value="COREPRESSOR OF PANGOLIN, ISOFORM A-RELATED"/>
    <property type="match status" value="1"/>
</dbReference>
<reference evidence="6" key="1">
    <citation type="submission" date="2025-08" db="UniProtKB">
        <authorList>
            <consortium name="RefSeq"/>
        </authorList>
    </citation>
    <scope>IDENTIFICATION</scope>
    <source>
        <tissue evidence="6">Whole larvae</tissue>
    </source>
</reference>
<evidence type="ECO:0000256" key="1">
    <source>
        <dbReference type="PROSITE-ProRule" id="PRU00371"/>
    </source>
</evidence>
<dbReference type="InterPro" id="IPR039353">
    <property type="entry name" value="TF_Adf1"/>
</dbReference>
<keyword evidence="5" id="KW-1185">Reference proteome</keyword>
<organism evidence="5 6">
    <name type="scientific">Galleria mellonella</name>
    <name type="common">Greater wax moth</name>
    <dbReference type="NCBI Taxonomy" id="7137"/>
    <lineage>
        <taxon>Eukaryota</taxon>
        <taxon>Metazoa</taxon>
        <taxon>Ecdysozoa</taxon>
        <taxon>Arthropoda</taxon>
        <taxon>Hexapoda</taxon>
        <taxon>Insecta</taxon>
        <taxon>Pterygota</taxon>
        <taxon>Neoptera</taxon>
        <taxon>Endopterygota</taxon>
        <taxon>Lepidoptera</taxon>
        <taxon>Glossata</taxon>
        <taxon>Ditrysia</taxon>
        <taxon>Pyraloidea</taxon>
        <taxon>Pyralidae</taxon>
        <taxon>Galleriinae</taxon>
        <taxon>Galleria</taxon>
    </lineage>
</organism>
<dbReference type="SMART" id="SM00595">
    <property type="entry name" value="MADF"/>
    <property type="match status" value="1"/>
</dbReference>
<dbReference type="PROSITE" id="PS51029">
    <property type="entry name" value="MADF"/>
    <property type="match status" value="1"/>
</dbReference>
<proteinExistence type="predicted"/>
<evidence type="ECO:0000256" key="2">
    <source>
        <dbReference type="SAM" id="MobiDB-lite"/>
    </source>
</evidence>
<dbReference type="PROSITE" id="PS51031">
    <property type="entry name" value="BESS"/>
    <property type="match status" value="1"/>
</dbReference>
<dbReference type="Pfam" id="PF02944">
    <property type="entry name" value="BESS"/>
    <property type="match status" value="1"/>
</dbReference>